<reference evidence="2 3" key="1">
    <citation type="submission" date="2024-01" db="EMBL/GenBank/DDBJ databases">
        <title>The genomes of 5 underutilized Papilionoideae crops provide insights into root nodulation and disease resistanc.</title>
        <authorList>
            <person name="Jiang F."/>
        </authorList>
    </citation>
    <scope>NUCLEOTIDE SEQUENCE [LARGE SCALE GENOMIC DNA]</scope>
    <source>
        <strain evidence="2">JINMINGXINNONG_FW02</strain>
        <tissue evidence="2">Leaves</tissue>
    </source>
</reference>
<dbReference type="EMBL" id="JAYMYR010000053">
    <property type="protein sequence ID" value="KAK7326613.1"/>
    <property type="molecule type" value="Genomic_DNA"/>
</dbReference>
<sequence>MCKCRSHGTFPLFGLQSSHLNICYYHQDLHRRPLRPGSRPGFYSDRRALLLIGAWSLPRRPDERFARQYRCGPPPEFPLASPRSGIVHHLSGPDRYALTRTLHRRSGSVGGATHRGIPPISFLAPYGFTHPLTRTHVRLLGPCFKTGRMGSPQADARSAHVPRHAMRRALPSTIATMTSPRAFQQPGLGPPLQSASVNVPSRSADRLTPFHIRPGHIAGPHPLPSRQFQALFDSLFKVLFIFPSRYLFAIGLSPVFSLGRNLPPDWGCIPKQPDSPTAPRGATGSGHNGALTLSGAPFQGTWARSATEDASPDYNSNAEGDRFSWWAFPGSLAVTRGILRTEGACGVSKSIMSGVPQPRLVSSVGSSTDIAGDSVPNLLFNQPREGRRALSLMALGATCVQRLDGSRDSAIHTKYRISLRSSSMQEPRYPAGVSVLSGDTGLRPDAPSRPPALSTTHTGGRAPAVVRCSVDFSPRRGQRTAHVAAIRTLHRTIQSACFEHSNFFKVTAPEARPGQLRPGAHRRQKGRPDRCTPEADRSTQPKIVLIPITRLNEPGIVIYCHYLPVSGLGNLRALLPSLDVVAVSQAPSPESNPNSPSPVTTMDQPGSIHPCCPSTRTGGSAM</sequence>
<organism evidence="2 3">
    <name type="scientific">Phaseolus coccineus</name>
    <name type="common">Scarlet runner bean</name>
    <name type="synonym">Phaseolus multiflorus</name>
    <dbReference type="NCBI Taxonomy" id="3886"/>
    <lineage>
        <taxon>Eukaryota</taxon>
        <taxon>Viridiplantae</taxon>
        <taxon>Streptophyta</taxon>
        <taxon>Embryophyta</taxon>
        <taxon>Tracheophyta</taxon>
        <taxon>Spermatophyta</taxon>
        <taxon>Magnoliopsida</taxon>
        <taxon>eudicotyledons</taxon>
        <taxon>Gunneridae</taxon>
        <taxon>Pentapetalae</taxon>
        <taxon>rosids</taxon>
        <taxon>fabids</taxon>
        <taxon>Fabales</taxon>
        <taxon>Fabaceae</taxon>
        <taxon>Papilionoideae</taxon>
        <taxon>50 kb inversion clade</taxon>
        <taxon>NPAAA clade</taxon>
        <taxon>indigoferoid/millettioid clade</taxon>
        <taxon>Phaseoleae</taxon>
        <taxon>Phaseolus</taxon>
    </lineage>
</organism>
<protein>
    <submittedName>
        <fullName evidence="2">Uncharacterized protein</fullName>
    </submittedName>
</protein>
<feature type="compositionally biased region" description="Low complexity" evidence="1">
    <location>
        <begin position="587"/>
        <end position="598"/>
    </location>
</feature>
<dbReference type="PANTHER" id="PTHR33205:SF1">
    <property type="entry name" value="TRANSMEMBRANE PROTEIN"/>
    <property type="match status" value="1"/>
</dbReference>
<name>A0AAN9QCV4_PHACN</name>
<comment type="caution">
    <text evidence="2">The sequence shown here is derived from an EMBL/GenBank/DDBJ whole genome shotgun (WGS) entry which is preliminary data.</text>
</comment>
<dbReference type="AntiFam" id="ANF00034">
    <property type="entry name" value="Antisense to 5.8S rRNA"/>
</dbReference>
<dbReference type="PANTHER" id="PTHR33205">
    <property type="entry name" value="TRANSMEMBRANE PROTEIN"/>
    <property type="match status" value="1"/>
</dbReference>
<keyword evidence="3" id="KW-1185">Reference proteome</keyword>
<feature type="region of interest" description="Disordered" evidence="1">
    <location>
        <begin position="509"/>
        <end position="538"/>
    </location>
</feature>
<dbReference type="AlphaFoldDB" id="A0AAN9QCV4"/>
<feature type="compositionally biased region" description="Basic and acidic residues" evidence="1">
    <location>
        <begin position="526"/>
        <end position="538"/>
    </location>
</feature>
<feature type="region of interest" description="Disordered" evidence="1">
    <location>
        <begin position="585"/>
        <end position="622"/>
    </location>
</feature>
<evidence type="ECO:0000313" key="2">
    <source>
        <dbReference type="EMBL" id="KAK7326613.1"/>
    </source>
</evidence>
<evidence type="ECO:0000313" key="3">
    <source>
        <dbReference type="Proteomes" id="UP001374584"/>
    </source>
</evidence>
<dbReference type="Proteomes" id="UP001374584">
    <property type="component" value="Unassembled WGS sequence"/>
</dbReference>
<feature type="region of interest" description="Disordered" evidence="1">
    <location>
        <begin position="270"/>
        <end position="290"/>
    </location>
</feature>
<proteinExistence type="predicted"/>
<accession>A0AAN9QCV4</accession>
<gene>
    <name evidence="2" type="ORF">VNO80_32609</name>
</gene>
<evidence type="ECO:0000256" key="1">
    <source>
        <dbReference type="SAM" id="MobiDB-lite"/>
    </source>
</evidence>
<feature type="region of interest" description="Disordered" evidence="1">
    <location>
        <begin position="440"/>
        <end position="460"/>
    </location>
</feature>